<dbReference type="InterPro" id="IPR000907">
    <property type="entry name" value="LipOase"/>
</dbReference>
<dbReference type="InterPro" id="IPR001024">
    <property type="entry name" value="PLAT/LH2_dom"/>
</dbReference>
<evidence type="ECO:0000256" key="1">
    <source>
        <dbReference type="PROSITE-ProRule" id="PRU00152"/>
    </source>
</evidence>
<proteinExistence type="predicted"/>
<dbReference type="Pfam" id="PF01477">
    <property type="entry name" value="PLAT"/>
    <property type="match status" value="1"/>
</dbReference>
<dbReference type="Proteomes" id="UP000235145">
    <property type="component" value="Unassembled WGS sequence"/>
</dbReference>
<evidence type="ECO:0000259" key="2">
    <source>
        <dbReference type="PROSITE" id="PS50095"/>
    </source>
</evidence>
<feature type="domain" description="PLAT" evidence="2">
    <location>
        <begin position="1"/>
        <end position="84"/>
    </location>
</feature>
<gene>
    <name evidence="3" type="ORF">LSAT_V11C600317450</name>
</gene>
<name>A0A9R1X5M9_LACSA</name>
<evidence type="ECO:0000313" key="4">
    <source>
        <dbReference type="Proteomes" id="UP000235145"/>
    </source>
</evidence>
<dbReference type="InterPro" id="IPR036392">
    <property type="entry name" value="PLAT/LH2_dom_sf"/>
</dbReference>
<dbReference type="AlphaFoldDB" id="A0A9R1X5M9"/>
<dbReference type="PROSITE" id="PS50095">
    <property type="entry name" value="PLAT"/>
    <property type="match status" value="1"/>
</dbReference>
<dbReference type="SUPFAM" id="SSF49723">
    <property type="entry name" value="Lipase/lipooxygenase domain (PLAT/LH2 domain)"/>
    <property type="match status" value="1"/>
</dbReference>
<organism evidence="3 4">
    <name type="scientific">Lactuca sativa</name>
    <name type="common">Garden lettuce</name>
    <dbReference type="NCBI Taxonomy" id="4236"/>
    <lineage>
        <taxon>Eukaryota</taxon>
        <taxon>Viridiplantae</taxon>
        <taxon>Streptophyta</taxon>
        <taxon>Embryophyta</taxon>
        <taxon>Tracheophyta</taxon>
        <taxon>Spermatophyta</taxon>
        <taxon>Magnoliopsida</taxon>
        <taxon>eudicotyledons</taxon>
        <taxon>Gunneridae</taxon>
        <taxon>Pentapetalae</taxon>
        <taxon>asterids</taxon>
        <taxon>campanulids</taxon>
        <taxon>Asterales</taxon>
        <taxon>Asteraceae</taxon>
        <taxon>Cichorioideae</taxon>
        <taxon>Cichorieae</taxon>
        <taxon>Lactucinae</taxon>
        <taxon>Lactuca</taxon>
    </lineage>
</organism>
<reference evidence="3 4" key="1">
    <citation type="journal article" date="2017" name="Nat. Commun.">
        <title>Genome assembly with in vitro proximity ligation data and whole-genome triplication in lettuce.</title>
        <authorList>
            <person name="Reyes-Chin-Wo S."/>
            <person name="Wang Z."/>
            <person name="Yang X."/>
            <person name="Kozik A."/>
            <person name="Arikit S."/>
            <person name="Song C."/>
            <person name="Xia L."/>
            <person name="Froenicke L."/>
            <person name="Lavelle D.O."/>
            <person name="Truco M.J."/>
            <person name="Xia R."/>
            <person name="Zhu S."/>
            <person name="Xu C."/>
            <person name="Xu H."/>
            <person name="Xu X."/>
            <person name="Cox K."/>
            <person name="Korf I."/>
            <person name="Meyers B.C."/>
            <person name="Michelmore R.W."/>
        </authorList>
    </citation>
    <scope>NUCLEOTIDE SEQUENCE [LARGE SCALE GENOMIC DNA]</scope>
    <source>
        <strain evidence="4">cv. Salinas</strain>
        <tissue evidence="3">Seedlings</tissue>
    </source>
</reference>
<dbReference type="GO" id="GO:0016702">
    <property type="term" value="F:oxidoreductase activity, acting on single donors with incorporation of molecular oxygen, incorporation of two atoms of oxygen"/>
    <property type="evidence" value="ECO:0007669"/>
    <property type="project" value="InterPro"/>
</dbReference>
<accession>A0A9R1X5M9</accession>
<dbReference type="EMBL" id="NBSK02000006">
    <property type="protein sequence ID" value="KAJ0198694.1"/>
    <property type="molecule type" value="Genomic_DNA"/>
</dbReference>
<protein>
    <recommendedName>
        <fullName evidence="2">PLAT domain-containing protein</fullName>
    </recommendedName>
</protein>
<sequence>MKHRTVKAYASYVGLDDDGKLHRYECMFVVPQEFGKIGAVLIENKHHSEMYLKNVVLGDDEITFTCESWIHSKHDNPDKRIFFTNKVSSNLKNTCSSISSV</sequence>
<dbReference type="SMART" id="SM00308">
    <property type="entry name" value="LH2"/>
    <property type="match status" value="1"/>
</dbReference>
<dbReference type="GO" id="GO:0034440">
    <property type="term" value="P:lipid oxidation"/>
    <property type="evidence" value="ECO:0007669"/>
    <property type="project" value="InterPro"/>
</dbReference>
<comment type="caution">
    <text evidence="1">Lacks conserved residue(s) required for the propagation of feature annotation.</text>
</comment>
<keyword evidence="4" id="KW-1185">Reference proteome</keyword>
<dbReference type="PANTHER" id="PTHR11771">
    <property type="entry name" value="LIPOXYGENASE"/>
    <property type="match status" value="1"/>
</dbReference>
<comment type="caution">
    <text evidence="3">The sequence shown here is derived from an EMBL/GenBank/DDBJ whole genome shotgun (WGS) entry which is preliminary data.</text>
</comment>
<dbReference type="Gene3D" id="2.60.60.20">
    <property type="entry name" value="PLAT/LH2 domain"/>
    <property type="match status" value="1"/>
</dbReference>
<dbReference type="GO" id="GO:0046872">
    <property type="term" value="F:metal ion binding"/>
    <property type="evidence" value="ECO:0007669"/>
    <property type="project" value="InterPro"/>
</dbReference>
<evidence type="ECO:0000313" key="3">
    <source>
        <dbReference type="EMBL" id="KAJ0198694.1"/>
    </source>
</evidence>